<dbReference type="SUPFAM" id="SSF56281">
    <property type="entry name" value="Metallo-hydrolase/oxidoreductase"/>
    <property type="match status" value="1"/>
</dbReference>
<protein>
    <submittedName>
        <fullName evidence="6">MBL fold metallo-hydrolase</fullName>
    </submittedName>
</protein>
<evidence type="ECO:0000313" key="7">
    <source>
        <dbReference type="Proteomes" id="UP001596022"/>
    </source>
</evidence>
<dbReference type="Proteomes" id="UP001596022">
    <property type="component" value="Unassembled WGS sequence"/>
</dbReference>
<reference evidence="7" key="1">
    <citation type="journal article" date="2019" name="Int. J. Syst. Evol. Microbiol.">
        <title>The Global Catalogue of Microorganisms (GCM) 10K type strain sequencing project: providing services to taxonomists for standard genome sequencing and annotation.</title>
        <authorList>
            <consortium name="The Broad Institute Genomics Platform"/>
            <consortium name="The Broad Institute Genome Sequencing Center for Infectious Disease"/>
            <person name="Wu L."/>
            <person name="Ma J."/>
        </authorList>
    </citation>
    <scope>NUCLEOTIDE SEQUENCE [LARGE SCALE GENOMIC DNA]</scope>
    <source>
        <strain evidence="7">CGMCC 1.16306</strain>
    </source>
</reference>
<gene>
    <name evidence="6" type="ORF">ACFO4N_06100</name>
</gene>
<feature type="domain" description="Metallo-beta-lactamase" evidence="5">
    <location>
        <begin position="50"/>
        <end position="257"/>
    </location>
</feature>
<comment type="caution">
    <text evidence="6">The sequence shown here is derived from an EMBL/GenBank/DDBJ whole genome shotgun (WGS) entry which is preliminary data.</text>
</comment>
<evidence type="ECO:0000313" key="6">
    <source>
        <dbReference type="EMBL" id="MFC4618301.1"/>
    </source>
</evidence>
<dbReference type="RefSeq" id="WP_376845299.1">
    <property type="nucleotide sequence ID" value="NZ_JBHSFW010000001.1"/>
</dbReference>
<dbReference type="Gene3D" id="3.60.15.10">
    <property type="entry name" value="Ribonuclease Z/Hydroxyacylglutathione hydrolase-like"/>
    <property type="match status" value="1"/>
</dbReference>
<dbReference type="InterPro" id="IPR051013">
    <property type="entry name" value="MBL_superfamily_lactonases"/>
</dbReference>
<organism evidence="6 7">
    <name type="scientific">Camelliibacillus cellulosilyticus</name>
    <dbReference type="NCBI Taxonomy" id="2174486"/>
    <lineage>
        <taxon>Bacteria</taxon>
        <taxon>Bacillati</taxon>
        <taxon>Bacillota</taxon>
        <taxon>Bacilli</taxon>
        <taxon>Bacillales</taxon>
        <taxon>Sporolactobacillaceae</taxon>
        <taxon>Camelliibacillus</taxon>
    </lineage>
</organism>
<evidence type="ECO:0000256" key="3">
    <source>
        <dbReference type="ARBA" id="ARBA00022801"/>
    </source>
</evidence>
<evidence type="ECO:0000256" key="4">
    <source>
        <dbReference type="ARBA" id="ARBA00022833"/>
    </source>
</evidence>
<keyword evidence="3" id="KW-0378">Hydrolase</keyword>
<dbReference type="SMART" id="SM00849">
    <property type="entry name" value="Lactamase_B"/>
    <property type="match status" value="1"/>
</dbReference>
<evidence type="ECO:0000256" key="1">
    <source>
        <dbReference type="ARBA" id="ARBA00007749"/>
    </source>
</evidence>
<keyword evidence="7" id="KW-1185">Reference proteome</keyword>
<keyword evidence="2" id="KW-0479">Metal-binding</keyword>
<dbReference type="InterPro" id="IPR036866">
    <property type="entry name" value="RibonucZ/Hydroxyglut_hydro"/>
</dbReference>
<dbReference type="PANTHER" id="PTHR42978:SF6">
    <property type="entry name" value="QUORUM-QUENCHING LACTONASE YTNP-RELATED"/>
    <property type="match status" value="1"/>
</dbReference>
<comment type="similarity">
    <text evidence="1">Belongs to the metallo-beta-lactamase superfamily.</text>
</comment>
<dbReference type="Pfam" id="PF00753">
    <property type="entry name" value="Lactamase_B"/>
    <property type="match status" value="1"/>
</dbReference>
<proteinExistence type="inferred from homology"/>
<dbReference type="InterPro" id="IPR001279">
    <property type="entry name" value="Metallo-B-lactamas"/>
</dbReference>
<name>A0ABV9GN17_9BACL</name>
<dbReference type="PANTHER" id="PTHR42978">
    <property type="entry name" value="QUORUM-QUENCHING LACTONASE YTNP-RELATED-RELATED"/>
    <property type="match status" value="1"/>
</dbReference>
<dbReference type="EMBL" id="JBHSFW010000001">
    <property type="protein sequence ID" value="MFC4618301.1"/>
    <property type="molecule type" value="Genomic_DNA"/>
</dbReference>
<sequence>MEQLNIGAYTLTWLDGGVTHLDGGAMFGVVPKPLWSKKYPVNDRNQIELRTDPILLQAQGKNILIESGIGNGKLTDKQKRNFGVTTESQLAKNLAELGLRTADIDIVMMTHMHFDHACGLTKWEDGKLVSTFEKAAIWTSQIEWDEMKAPNIRSRNTYWEDNWKPIAEQIHTFTDSQTIIPGITMHHTGGHSNGHAVVTIENGGERALHMADLMPTHAHHNVLWVLAYDDYPMDSIRAKQHWLPKGFESDAWFTFYHDAFYRAIKMDETGEIFSKVERIRNGEPSHNDK</sequence>
<accession>A0ABV9GN17</accession>
<evidence type="ECO:0000256" key="2">
    <source>
        <dbReference type="ARBA" id="ARBA00022723"/>
    </source>
</evidence>
<dbReference type="CDD" id="cd07728">
    <property type="entry name" value="YtnP-like_MBL-fold"/>
    <property type="match status" value="1"/>
</dbReference>
<keyword evidence="4" id="KW-0862">Zinc</keyword>
<evidence type="ECO:0000259" key="5">
    <source>
        <dbReference type="SMART" id="SM00849"/>
    </source>
</evidence>